<evidence type="ECO:0000256" key="9">
    <source>
        <dbReference type="RuleBase" id="RU004005"/>
    </source>
</evidence>
<name>A0A170TM55_9VIRI</name>
<dbReference type="RefSeq" id="YP_009254377.1">
    <property type="nucleotide sequence ID" value="NC_030220.1"/>
</dbReference>
<comment type="similarity">
    <text evidence="1 8 9">Belongs to the universal ribosomal protein uL22 family.</text>
</comment>
<comment type="function">
    <text evidence="8 10">This protein binds specifically to 23S rRNA.</text>
</comment>
<dbReference type="GO" id="GO:0003735">
    <property type="term" value="F:structural constituent of ribosome"/>
    <property type="evidence" value="ECO:0007669"/>
    <property type="project" value="InterPro"/>
</dbReference>
<dbReference type="GO" id="GO:0015934">
    <property type="term" value="C:large ribosomal subunit"/>
    <property type="evidence" value="ECO:0007669"/>
    <property type="project" value="InterPro"/>
</dbReference>
<keyword evidence="2 11" id="KW-0934">Plastid</keyword>
<keyword evidence="3 8" id="KW-0699">rRNA-binding</keyword>
<dbReference type="InterPro" id="IPR036394">
    <property type="entry name" value="Ribosomal_uL22_sf"/>
</dbReference>
<dbReference type="Gene3D" id="3.90.470.10">
    <property type="entry name" value="Ribosomal protein L22/L17"/>
    <property type="match status" value="1"/>
</dbReference>
<evidence type="ECO:0000256" key="1">
    <source>
        <dbReference type="ARBA" id="ARBA00009451"/>
    </source>
</evidence>
<dbReference type="GO" id="GO:0019843">
    <property type="term" value="F:rRNA binding"/>
    <property type="evidence" value="ECO:0007669"/>
    <property type="project" value="UniProtKB-UniRule"/>
</dbReference>
<dbReference type="InterPro" id="IPR005727">
    <property type="entry name" value="Ribosomal_uL22_bac/chlpt-type"/>
</dbReference>
<evidence type="ECO:0000256" key="8">
    <source>
        <dbReference type="HAMAP-Rule" id="MF_01331"/>
    </source>
</evidence>
<protein>
    <recommendedName>
        <fullName evidence="7 8">Large ribosomal subunit protein uL22c</fullName>
    </recommendedName>
</protein>
<dbReference type="Pfam" id="PF00237">
    <property type="entry name" value="Ribosomal_L22"/>
    <property type="match status" value="1"/>
</dbReference>
<evidence type="ECO:0000256" key="5">
    <source>
        <dbReference type="ARBA" id="ARBA00022980"/>
    </source>
</evidence>
<dbReference type="GO" id="GO:0006412">
    <property type="term" value="P:translation"/>
    <property type="evidence" value="ECO:0007669"/>
    <property type="project" value="UniProtKB-UniRule"/>
</dbReference>
<evidence type="ECO:0000256" key="2">
    <source>
        <dbReference type="ARBA" id="ARBA00022640"/>
    </source>
</evidence>
<geneLocation type="chloroplast" evidence="11"/>
<evidence type="ECO:0000313" key="11">
    <source>
        <dbReference type="EMBL" id="CZF96630.1"/>
    </source>
</evidence>
<dbReference type="SUPFAM" id="SSF54843">
    <property type="entry name" value="Ribosomal protein L22"/>
    <property type="match status" value="1"/>
</dbReference>
<dbReference type="InterPro" id="IPR047867">
    <property type="entry name" value="Ribosomal_uL22_bac/org-type"/>
</dbReference>
<dbReference type="GeneID" id="27911612"/>
<organism evidence="11">
    <name type="scientific">Verdigellas peltata</name>
    <dbReference type="NCBI Taxonomy" id="542676"/>
    <lineage>
        <taxon>Eukaryota</taxon>
        <taxon>Viridiplantae</taxon>
        <taxon>Prasinodermophyta</taxon>
        <taxon>Palmophyllophyceae</taxon>
        <taxon>Palmophyllales</taxon>
        <taxon>Palmophyllaceae</taxon>
        <taxon>Verdigellas</taxon>
    </lineage>
</organism>
<dbReference type="EMBL" id="LT174527">
    <property type="protein sequence ID" value="CZF96630.1"/>
    <property type="molecule type" value="Genomic_DNA"/>
</dbReference>
<evidence type="ECO:0000256" key="3">
    <source>
        <dbReference type="ARBA" id="ARBA00022730"/>
    </source>
</evidence>
<reference evidence="11" key="1">
    <citation type="journal article" date="2016" name="Sci. Rep.">
        <title>Chloroplast phylogenomics reveal the deepest branching clade of the Chlorophyta, Palmophyllophyceae class. nov.</title>
        <authorList>
            <person name="Leliaert F."/>
            <person name="Tronholm A."/>
            <person name="Lemieux C."/>
            <person name="Turmel M."/>
            <person name="DePriest M.S."/>
            <person name="Bhattacharya D."/>
            <person name="Karol K.G."/>
            <person name="Fredericq S."/>
            <person name="Zechman F.W."/>
            <person name="Lopez-Bautista J."/>
        </authorList>
    </citation>
    <scope>NUCLEOTIDE SEQUENCE</scope>
</reference>
<keyword evidence="4 8" id="KW-0694">RNA-binding</keyword>
<keyword evidence="6 8" id="KW-0687">Ribonucleoprotein</keyword>
<evidence type="ECO:0000256" key="10">
    <source>
        <dbReference type="RuleBase" id="RU004009"/>
    </source>
</evidence>
<dbReference type="NCBIfam" id="TIGR01044">
    <property type="entry name" value="rplV_bact"/>
    <property type="match status" value="1"/>
</dbReference>
<dbReference type="GO" id="GO:0009507">
    <property type="term" value="C:chloroplast"/>
    <property type="evidence" value="ECO:0007669"/>
    <property type="project" value="UniProtKB-SubCell"/>
</dbReference>
<keyword evidence="11" id="KW-0150">Chloroplast</keyword>
<dbReference type="InterPro" id="IPR001063">
    <property type="entry name" value="Ribosomal_uL22"/>
</dbReference>
<accession>A0A170TM55</accession>
<proteinExistence type="inferred from homology"/>
<dbReference type="PANTHER" id="PTHR13501">
    <property type="entry name" value="CHLOROPLAST 50S RIBOSOMAL PROTEIN L22-RELATED"/>
    <property type="match status" value="1"/>
</dbReference>
<evidence type="ECO:0000256" key="6">
    <source>
        <dbReference type="ARBA" id="ARBA00023274"/>
    </source>
</evidence>
<evidence type="ECO:0000256" key="7">
    <source>
        <dbReference type="ARBA" id="ARBA00035285"/>
    </source>
</evidence>
<comment type="function">
    <text evidence="8 10">The globular domain of the protein is located near the polypeptide exit tunnel on the outside of the subunit, while an extended beta-hairpin is found that lines the wall of the exit tunnel in the center of the 70S ribosome.</text>
</comment>
<comment type="subunit">
    <text evidence="8">Part of the 50S ribosomal subunit.</text>
</comment>
<comment type="subcellular location">
    <subcellularLocation>
        <location evidence="8 10">Plastid</location>
        <location evidence="8 10">Chloroplast</location>
    </subcellularLocation>
</comment>
<dbReference type="PANTHER" id="PTHR13501:SF10">
    <property type="entry name" value="LARGE RIBOSOMAL SUBUNIT PROTEIN UL22M"/>
    <property type="match status" value="1"/>
</dbReference>
<evidence type="ECO:0000256" key="4">
    <source>
        <dbReference type="ARBA" id="ARBA00022884"/>
    </source>
</evidence>
<keyword evidence="5 8" id="KW-0689">Ribosomal protein</keyword>
<dbReference type="AlphaFoldDB" id="A0A170TM55"/>
<gene>
    <name evidence="8 11" type="primary">rpl22</name>
</gene>
<sequence>MMLSEVNANSKNIRISPNKVRRVLNQIRGKSYEESILILKFLPYRACTPIFKVLYSAASNAKNNYGWTKSQLIIKEAYADNGATLKRFRPRAQGRGCPIKKRTCKITISVILSSNFIKK</sequence>
<dbReference type="CDD" id="cd00336">
    <property type="entry name" value="Ribosomal_L22"/>
    <property type="match status" value="1"/>
</dbReference>
<dbReference type="HAMAP" id="MF_01331_B">
    <property type="entry name" value="Ribosomal_uL22_B"/>
    <property type="match status" value="1"/>
</dbReference>